<dbReference type="Gene3D" id="3.90.1150.10">
    <property type="entry name" value="Aspartate Aminotransferase, domain 1"/>
    <property type="match status" value="1"/>
</dbReference>
<dbReference type="InterPro" id="IPR015422">
    <property type="entry name" value="PyrdxlP-dep_Trfase_small"/>
</dbReference>
<evidence type="ECO:0000256" key="1">
    <source>
        <dbReference type="ARBA" id="ARBA00001933"/>
    </source>
</evidence>
<keyword evidence="5" id="KW-0808">Transferase</keyword>
<dbReference type="Proteomes" id="UP001200642">
    <property type="component" value="Unassembled WGS sequence"/>
</dbReference>
<dbReference type="PIRSF" id="PIRSF001434">
    <property type="entry name" value="CGS"/>
    <property type="match status" value="1"/>
</dbReference>
<dbReference type="PANTHER" id="PTHR11808">
    <property type="entry name" value="TRANS-SULFURATION ENZYME FAMILY MEMBER"/>
    <property type="match status" value="1"/>
</dbReference>
<dbReference type="GO" id="GO:0030170">
    <property type="term" value="F:pyridoxal phosphate binding"/>
    <property type="evidence" value="ECO:0007669"/>
    <property type="project" value="InterPro"/>
</dbReference>
<gene>
    <name evidence="5" type="ORF">K8352_16580</name>
</gene>
<organism evidence="5 6">
    <name type="scientific">Cerina litoralis</name>
    <dbReference type="NCBI Taxonomy" id="2874477"/>
    <lineage>
        <taxon>Bacteria</taxon>
        <taxon>Pseudomonadati</taxon>
        <taxon>Bacteroidota</taxon>
        <taxon>Flavobacteriia</taxon>
        <taxon>Flavobacteriales</taxon>
        <taxon>Flavobacteriaceae</taxon>
        <taxon>Cerina</taxon>
    </lineage>
</organism>
<dbReference type="EMBL" id="JAIRBC010000030">
    <property type="protein sequence ID" value="MCG2462379.1"/>
    <property type="molecule type" value="Genomic_DNA"/>
</dbReference>
<keyword evidence="5" id="KW-0032">Aminotransferase</keyword>
<evidence type="ECO:0000256" key="4">
    <source>
        <dbReference type="RuleBase" id="RU362118"/>
    </source>
</evidence>
<name>A0AAE3EXW7_9FLAO</name>
<comment type="similarity">
    <text evidence="4">Belongs to the trans-sulfuration enzymes family.</text>
</comment>
<protein>
    <submittedName>
        <fullName evidence="5">Aminotransferase class I/II-fold pyridoxal phosphate-dependent enzyme</fullName>
    </submittedName>
</protein>
<evidence type="ECO:0000256" key="3">
    <source>
        <dbReference type="PIRSR" id="PIRSR001434-2"/>
    </source>
</evidence>
<dbReference type="Gene3D" id="3.40.640.10">
    <property type="entry name" value="Type I PLP-dependent aspartate aminotransferase-like (Major domain)"/>
    <property type="match status" value="1"/>
</dbReference>
<keyword evidence="2 3" id="KW-0663">Pyridoxal phosphate</keyword>
<sequence>MSKSSSIRFSSDRDFYDDSFILNELGEYREQYFQAVSPPIFQTSNFVFKTVESLGKAFEDEYGAHLYSRGLNPTSDILRKKLAALDGAEDCLVFNSGSSAIFASVFGNVESGDHIVSVKYPYTWAQKMFENVLPRFNVTTTYIDGRNFENFENAIRENTRIIYLESPNSWNFAIQDLKAVAKLATEKGIITICDNSYCTPIYQKPIHLGIDMVLQSATKYIGGHSDVVGGVLTGKQAMMKNIFNRELLNMGNGCTPYNAWLLLRGLRTLKVRLAHIAQTTQKVIQYLNGHEKIEKVIFPFDPDFPQYELAKKQMTGACGLFTVVLKARSRQQVVDFCESLQHILMAVSWGGHESLAIPKCASIPSKDFDNNNPEHRMIRFYVGLEDAEYIIKDIEQALDKVKV</sequence>
<feature type="modified residue" description="N6-(pyridoxal phosphate)lysine" evidence="3">
    <location>
        <position position="219"/>
    </location>
</feature>
<evidence type="ECO:0000256" key="2">
    <source>
        <dbReference type="ARBA" id="ARBA00022898"/>
    </source>
</evidence>
<dbReference type="GO" id="GO:0005737">
    <property type="term" value="C:cytoplasm"/>
    <property type="evidence" value="ECO:0007669"/>
    <property type="project" value="TreeGrafter"/>
</dbReference>
<evidence type="ECO:0000313" key="6">
    <source>
        <dbReference type="Proteomes" id="UP001200642"/>
    </source>
</evidence>
<dbReference type="RefSeq" id="WP_317903518.1">
    <property type="nucleotide sequence ID" value="NZ_JAIRBC010000030.1"/>
</dbReference>
<dbReference type="InterPro" id="IPR054542">
    <property type="entry name" value="Cys_met_metab_PP"/>
</dbReference>
<dbReference type="InterPro" id="IPR015424">
    <property type="entry name" value="PyrdxlP-dep_Trfase"/>
</dbReference>
<comment type="cofactor">
    <cofactor evidence="1 4">
        <name>pyridoxal 5'-phosphate</name>
        <dbReference type="ChEBI" id="CHEBI:597326"/>
    </cofactor>
</comment>
<dbReference type="GO" id="GO:0019346">
    <property type="term" value="P:transsulfuration"/>
    <property type="evidence" value="ECO:0007669"/>
    <property type="project" value="InterPro"/>
</dbReference>
<dbReference type="InterPro" id="IPR015421">
    <property type="entry name" value="PyrdxlP-dep_Trfase_major"/>
</dbReference>
<dbReference type="Pfam" id="PF01053">
    <property type="entry name" value="Cys_Met_Meta_PP"/>
    <property type="match status" value="1"/>
</dbReference>
<keyword evidence="6" id="KW-1185">Reference proteome</keyword>
<dbReference type="PROSITE" id="PS00868">
    <property type="entry name" value="CYS_MET_METAB_PP"/>
    <property type="match status" value="1"/>
</dbReference>
<accession>A0AAE3EXW7</accession>
<dbReference type="PANTHER" id="PTHR11808:SF80">
    <property type="entry name" value="CYSTATHIONINE GAMMA-LYASE"/>
    <property type="match status" value="1"/>
</dbReference>
<dbReference type="GO" id="GO:0008483">
    <property type="term" value="F:transaminase activity"/>
    <property type="evidence" value="ECO:0007669"/>
    <property type="project" value="UniProtKB-KW"/>
</dbReference>
<reference evidence="5" key="1">
    <citation type="submission" date="2023-02" db="EMBL/GenBank/DDBJ databases">
        <title>Genome of Flavobacteriaceae gen. nov. sp. strain F89.</title>
        <authorList>
            <person name="Wang Y."/>
        </authorList>
    </citation>
    <scope>NUCLEOTIDE SEQUENCE</scope>
    <source>
        <strain evidence="5">F89</strain>
    </source>
</reference>
<dbReference type="InterPro" id="IPR000277">
    <property type="entry name" value="Cys/Met-Metab_PyrdxlP-dep_enz"/>
</dbReference>
<dbReference type="AlphaFoldDB" id="A0AAE3EXW7"/>
<dbReference type="CDD" id="cd00614">
    <property type="entry name" value="CGS_like"/>
    <property type="match status" value="1"/>
</dbReference>
<proteinExistence type="inferred from homology"/>
<comment type="caution">
    <text evidence="5">The sequence shown here is derived from an EMBL/GenBank/DDBJ whole genome shotgun (WGS) entry which is preliminary data.</text>
</comment>
<dbReference type="SUPFAM" id="SSF53383">
    <property type="entry name" value="PLP-dependent transferases"/>
    <property type="match status" value="1"/>
</dbReference>
<dbReference type="FunFam" id="3.40.640.10:FF:000046">
    <property type="entry name" value="Cystathionine gamma-lyase"/>
    <property type="match status" value="1"/>
</dbReference>
<evidence type="ECO:0000313" key="5">
    <source>
        <dbReference type="EMBL" id="MCG2462379.1"/>
    </source>
</evidence>
<dbReference type="GO" id="GO:0016846">
    <property type="term" value="F:carbon-sulfur lyase activity"/>
    <property type="evidence" value="ECO:0007669"/>
    <property type="project" value="TreeGrafter"/>
</dbReference>